<keyword evidence="1" id="KW-1133">Transmembrane helix</keyword>
<feature type="transmembrane region" description="Helical" evidence="1">
    <location>
        <begin position="42"/>
        <end position="62"/>
    </location>
</feature>
<gene>
    <name evidence="2" type="ORF">MA20_21705</name>
</gene>
<dbReference type="Proteomes" id="UP000030377">
    <property type="component" value="Unassembled WGS sequence"/>
</dbReference>
<organism evidence="2 3">
    <name type="scientific">Bradyrhizobium japonicum</name>
    <dbReference type="NCBI Taxonomy" id="375"/>
    <lineage>
        <taxon>Bacteria</taxon>
        <taxon>Pseudomonadati</taxon>
        <taxon>Pseudomonadota</taxon>
        <taxon>Alphaproteobacteria</taxon>
        <taxon>Hyphomicrobiales</taxon>
        <taxon>Nitrobacteraceae</taxon>
        <taxon>Bradyrhizobium</taxon>
    </lineage>
</organism>
<dbReference type="EMBL" id="JRPN01000018">
    <property type="protein sequence ID" value="KGT77221.1"/>
    <property type="molecule type" value="Genomic_DNA"/>
</dbReference>
<dbReference type="STRING" id="375.BKD09_RS06055"/>
<protein>
    <submittedName>
        <fullName evidence="2">Uncharacterized protein</fullName>
    </submittedName>
</protein>
<evidence type="ECO:0000313" key="3">
    <source>
        <dbReference type="Proteomes" id="UP000030377"/>
    </source>
</evidence>
<sequence>MTLDEPGPASARSGSELAMMAALAKAISRATRTNVDVETVKVLVIFSGAGLLLSLVAAMIYGQALNAASF</sequence>
<evidence type="ECO:0000256" key="1">
    <source>
        <dbReference type="SAM" id="Phobius"/>
    </source>
</evidence>
<evidence type="ECO:0000313" key="2">
    <source>
        <dbReference type="EMBL" id="KGT77221.1"/>
    </source>
</evidence>
<reference evidence="2 3" key="1">
    <citation type="submission" date="2014-09" db="EMBL/GenBank/DDBJ databases">
        <title>Draft genome of Bradyrhizobium japonicum Is-34.</title>
        <authorList>
            <person name="Tsurumaru H."/>
            <person name="Yamakawa T."/>
            <person name="Hashimoto S."/>
            <person name="Okizaki K."/>
            <person name="Kanesaki Y."/>
            <person name="Yoshikawa H."/>
            <person name="Yajima S."/>
        </authorList>
    </citation>
    <scope>NUCLEOTIDE SEQUENCE [LARGE SCALE GENOMIC DNA]</scope>
    <source>
        <strain evidence="2 3">Is-34</strain>
    </source>
</reference>
<accession>A0A0A3XVM6</accession>
<dbReference type="AlphaFoldDB" id="A0A0A3XVM6"/>
<name>A0A0A3XVM6_BRAJP</name>
<comment type="caution">
    <text evidence="2">The sequence shown here is derived from an EMBL/GenBank/DDBJ whole genome shotgun (WGS) entry which is preliminary data.</text>
</comment>
<proteinExistence type="predicted"/>
<keyword evidence="1" id="KW-0812">Transmembrane</keyword>
<keyword evidence="1" id="KW-0472">Membrane</keyword>